<dbReference type="RefSeq" id="WP_093447825.1">
    <property type="nucleotide sequence ID" value="NZ_FNZG01000001.1"/>
</dbReference>
<protein>
    <recommendedName>
        <fullName evidence="3">RNA polymerase sigma-70 factor, ECF subfamily</fullName>
    </recommendedName>
</protein>
<dbReference type="EMBL" id="FOLX01000001">
    <property type="protein sequence ID" value="SFC83657.1"/>
    <property type="molecule type" value="Genomic_DNA"/>
</dbReference>
<dbReference type="AlphaFoldDB" id="A0A1I1ME14"/>
<gene>
    <name evidence="1" type="ORF">SAMN05421762_2377</name>
</gene>
<evidence type="ECO:0000313" key="1">
    <source>
        <dbReference type="EMBL" id="SFC83657.1"/>
    </source>
</evidence>
<accession>A0A1I1ME14</accession>
<keyword evidence="2" id="KW-1185">Reference proteome</keyword>
<organism evidence="1 2">
    <name type="scientific">Pseudooceanicola nitratireducens</name>
    <dbReference type="NCBI Taxonomy" id="517719"/>
    <lineage>
        <taxon>Bacteria</taxon>
        <taxon>Pseudomonadati</taxon>
        <taxon>Pseudomonadota</taxon>
        <taxon>Alphaproteobacteria</taxon>
        <taxon>Rhodobacterales</taxon>
        <taxon>Paracoccaceae</taxon>
        <taxon>Pseudooceanicola</taxon>
    </lineage>
</organism>
<evidence type="ECO:0000313" key="2">
    <source>
        <dbReference type="Proteomes" id="UP000231644"/>
    </source>
</evidence>
<evidence type="ECO:0008006" key="3">
    <source>
        <dbReference type="Google" id="ProtNLM"/>
    </source>
</evidence>
<proteinExistence type="predicted"/>
<dbReference type="Proteomes" id="UP000231644">
    <property type="component" value="Unassembled WGS sequence"/>
</dbReference>
<dbReference type="InterPro" id="IPR036388">
    <property type="entry name" value="WH-like_DNA-bd_sf"/>
</dbReference>
<dbReference type="Gene3D" id="1.10.10.10">
    <property type="entry name" value="Winged helix-like DNA-binding domain superfamily/Winged helix DNA-binding domain"/>
    <property type="match status" value="1"/>
</dbReference>
<dbReference type="InterPro" id="IPR013324">
    <property type="entry name" value="RNA_pol_sigma_r3/r4-like"/>
</dbReference>
<reference evidence="1 2" key="1">
    <citation type="submission" date="2016-10" db="EMBL/GenBank/DDBJ databases">
        <authorList>
            <person name="de Groot N.N."/>
        </authorList>
    </citation>
    <scope>NUCLEOTIDE SEQUENCE [LARGE SCALE GENOMIC DNA]</scope>
    <source>
        <strain evidence="1 2">DSM 29619</strain>
    </source>
</reference>
<name>A0A1I1ME14_9RHOB</name>
<dbReference type="SUPFAM" id="SSF88659">
    <property type="entry name" value="Sigma3 and sigma4 domains of RNA polymerase sigma factors"/>
    <property type="match status" value="1"/>
</dbReference>
<sequence>MDADPWVEYARLQSMLKGTTDAYKAAGIEAAMTDLLDSIAKRRTIDARQVKNLVVNRIGKERRRRAIVYAHSHDIAGEHEGRGVADAAESRIMLQRYAKACGPRDFHLLVRQAQGNTLAEISAETGSPITTLKARAHRARKKVLALAA</sequence>